<proteinExistence type="inferred from homology"/>
<protein>
    <submittedName>
        <fullName evidence="2">DUF881 domain-containing protein</fullName>
    </submittedName>
</protein>
<evidence type="ECO:0000313" key="2">
    <source>
        <dbReference type="EMBL" id="UYM05147.1"/>
    </source>
</evidence>
<dbReference type="EMBL" id="CP094970">
    <property type="protein sequence ID" value="UYM05147.1"/>
    <property type="molecule type" value="Genomic_DNA"/>
</dbReference>
<dbReference type="Gene3D" id="3.30.70.1880">
    <property type="entry name" value="Protein of unknown function DUF881"/>
    <property type="match status" value="1"/>
</dbReference>
<dbReference type="Proteomes" id="UP001164390">
    <property type="component" value="Chromosome"/>
</dbReference>
<dbReference type="Pfam" id="PF05949">
    <property type="entry name" value="DUF881"/>
    <property type="match status" value="1"/>
</dbReference>
<dbReference type="AlphaFoldDB" id="A0AA46THX7"/>
<reference evidence="2" key="1">
    <citation type="submission" date="2022-01" db="EMBL/GenBank/DDBJ databases">
        <title>Nocardioidaceae gen. sp. A5X3R13.</title>
        <authorList>
            <person name="Lopez Marin M.A."/>
            <person name="Uhlik O."/>
        </authorList>
    </citation>
    <scope>NUCLEOTIDE SEQUENCE</scope>
    <source>
        <strain evidence="2">A5X3R13</strain>
    </source>
</reference>
<dbReference type="InterPro" id="IPR010273">
    <property type="entry name" value="DUF881"/>
</dbReference>
<dbReference type="PANTHER" id="PTHR37313:SF1">
    <property type="entry name" value="UPF0749 PROTEIN RV1823"/>
    <property type="match status" value="1"/>
</dbReference>
<dbReference type="GO" id="GO:0005886">
    <property type="term" value="C:plasma membrane"/>
    <property type="evidence" value="ECO:0007669"/>
    <property type="project" value="TreeGrafter"/>
</dbReference>
<evidence type="ECO:0000313" key="3">
    <source>
        <dbReference type="Proteomes" id="UP001164390"/>
    </source>
</evidence>
<organism evidence="2 3">
    <name type="scientific">Solicola gregarius</name>
    <dbReference type="NCBI Taxonomy" id="2908642"/>
    <lineage>
        <taxon>Bacteria</taxon>
        <taxon>Bacillati</taxon>
        <taxon>Actinomycetota</taxon>
        <taxon>Actinomycetes</taxon>
        <taxon>Propionibacteriales</taxon>
        <taxon>Nocardioidaceae</taxon>
        <taxon>Solicola</taxon>
    </lineage>
</organism>
<name>A0AA46THX7_9ACTN</name>
<sequence>MNVLGRPGDSMNLLQELVEHSIDDDYYVAAERREDEPPQKPGAQRVASVAALAVFALLITLAAIQTYDRRPQAEVEREALVDQIHERESSVAELQDSVDGARDDVEALQAGASDPEHDERVVNEQISVGMVAVTGPGATVLVDNADDYESQPQGRIRDTDMQLLVNGLWNAGAEAVAVNGQRITTLTSIRTAGEAITVNYRSLSAPYTVEAIGNMDTLAARFLDTQAGSVWSSLANNYGMQFEVSSEPDLSLPAAPKGRLTVRHAQVKGDNQ</sequence>
<keyword evidence="3" id="KW-1185">Reference proteome</keyword>
<evidence type="ECO:0000256" key="1">
    <source>
        <dbReference type="ARBA" id="ARBA00009108"/>
    </source>
</evidence>
<gene>
    <name evidence="2" type="ORF">L0C25_21920</name>
</gene>
<accession>A0AA46THX7</accession>
<dbReference type="RefSeq" id="WP_271633924.1">
    <property type="nucleotide sequence ID" value="NZ_CP094970.1"/>
</dbReference>
<dbReference type="KEGG" id="sgrg:L0C25_21920"/>
<comment type="similarity">
    <text evidence="1">Belongs to the UPF0749 family.</text>
</comment>
<dbReference type="PANTHER" id="PTHR37313">
    <property type="entry name" value="UPF0749 PROTEIN RV1825"/>
    <property type="match status" value="1"/>
</dbReference>